<dbReference type="SMART" id="SM00108">
    <property type="entry name" value="B_lectin"/>
    <property type="match status" value="1"/>
</dbReference>
<dbReference type="InterPro" id="IPR006311">
    <property type="entry name" value="TAT_signal"/>
</dbReference>
<feature type="domain" description="Bulb-type lectin" evidence="3">
    <location>
        <begin position="70"/>
        <end position="182"/>
    </location>
</feature>
<accession>A0ABS6YZ26</accession>
<keyword evidence="5" id="KW-1185">Reference proteome</keyword>
<dbReference type="Proteomes" id="UP000812013">
    <property type="component" value="Unassembled WGS sequence"/>
</dbReference>
<dbReference type="Gene3D" id="2.90.10.10">
    <property type="entry name" value="Bulb-type lectin domain"/>
    <property type="match status" value="3"/>
</dbReference>
<evidence type="ECO:0000256" key="1">
    <source>
        <dbReference type="SAM" id="MobiDB-lite"/>
    </source>
</evidence>
<dbReference type="SUPFAM" id="SSF51110">
    <property type="entry name" value="alpha-D-mannose-specific plant lectins"/>
    <property type="match status" value="3"/>
</dbReference>
<dbReference type="PROSITE" id="PS50927">
    <property type="entry name" value="BULB_LECTIN"/>
    <property type="match status" value="1"/>
</dbReference>
<comment type="caution">
    <text evidence="4">The sequence shown here is derived from an EMBL/GenBank/DDBJ whole genome shotgun (WGS) entry which is preliminary data.</text>
</comment>
<evidence type="ECO:0000313" key="5">
    <source>
        <dbReference type="Proteomes" id="UP000812013"/>
    </source>
</evidence>
<evidence type="ECO:0000313" key="4">
    <source>
        <dbReference type="EMBL" id="MBW5480697.1"/>
    </source>
</evidence>
<feature type="region of interest" description="Disordered" evidence="1">
    <location>
        <begin position="41"/>
        <end position="77"/>
    </location>
</feature>
<evidence type="ECO:0000256" key="2">
    <source>
        <dbReference type="SAM" id="SignalP"/>
    </source>
</evidence>
<dbReference type="InterPro" id="IPR036426">
    <property type="entry name" value="Bulb-type_lectin_dom_sf"/>
</dbReference>
<feature type="chain" id="PRO_5045403847" description="Bulb-type lectin domain-containing protein" evidence="2">
    <location>
        <begin position="32"/>
        <end position="299"/>
    </location>
</feature>
<evidence type="ECO:0000259" key="3">
    <source>
        <dbReference type="PROSITE" id="PS50927"/>
    </source>
</evidence>
<organism evidence="4 5">
    <name type="scientific">Streptomyces bambusae</name>
    <dbReference type="NCBI Taxonomy" id="1550616"/>
    <lineage>
        <taxon>Bacteria</taxon>
        <taxon>Bacillati</taxon>
        <taxon>Actinomycetota</taxon>
        <taxon>Actinomycetes</taxon>
        <taxon>Kitasatosporales</taxon>
        <taxon>Streptomycetaceae</taxon>
        <taxon>Streptomyces</taxon>
    </lineage>
</organism>
<dbReference type="EMBL" id="WTFF01000006">
    <property type="protein sequence ID" value="MBW5480697.1"/>
    <property type="molecule type" value="Genomic_DNA"/>
</dbReference>
<keyword evidence="2" id="KW-0732">Signal</keyword>
<proteinExistence type="predicted"/>
<reference evidence="4 5" key="1">
    <citation type="submission" date="2019-12" db="EMBL/GenBank/DDBJ databases">
        <title>Genome sequence of Streptomyces bambusae.</title>
        <authorList>
            <person name="Bansal K."/>
            <person name="Choksket S."/>
            <person name="Korpole S."/>
            <person name="Patil P.B."/>
        </authorList>
    </citation>
    <scope>NUCLEOTIDE SEQUENCE [LARGE SCALE GENOMIC DNA]</scope>
    <source>
        <strain evidence="4 5">SK60</strain>
    </source>
</reference>
<protein>
    <recommendedName>
        <fullName evidence="3">Bulb-type lectin domain-containing protein</fullName>
    </recommendedName>
</protein>
<gene>
    <name evidence="4" type="ORF">GPJ59_01990</name>
</gene>
<dbReference type="PROSITE" id="PS51318">
    <property type="entry name" value="TAT"/>
    <property type="match status" value="1"/>
</dbReference>
<sequence>MTVQRKRAAWTGAAVTAAVAVGVLVAPAAQAAGAGTAPVERKAAAQAQPQSLPKAPAEPGARSLTADTVAPGLKPGEKLLPGQSIGGANAYLKMQDDGNLVLIHNAGADLWATGTYGNPGAYAVLQADGNFVVYSKDGGEGKGGALWHSATWGNANSRLDLQEDGNLVLYRENNSAAWSSRTWRVGDNTLSSGENLDSGTWMQGDNHVLVMDAKGFWFVIDTRIGYGKASTTYSPGAYMRMQADGNLVIYKKDGGEGKGGALWYTGTYNNPGAHLDFGRDGSLRLVSANGSVLKDWETQ</sequence>
<name>A0ABS6YZ26_9ACTN</name>
<dbReference type="InterPro" id="IPR001480">
    <property type="entry name" value="Bulb-type_lectin_dom"/>
</dbReference>
<dbReference type="RefSeq" id="WP_219664586.1">
    <property type="nucleotide sequence ID" value="NZ_WTFF01000006.1"/>
</dbReference>
<feature type="signal peptide" evidence="2">
    <location>
        <begin position="1"/>
        <end position="31"/>
    </location>
</feature>